<keyword evidence="8" id="KW-1133">Transmembrane helix</keyword>
<dbReference type="InterPro" id="IPR001506">
    <property type="entry name" value="Peptidase_M12A"/>
</dbReference>
<evidence type="ECO:0000313" key="10">
    <source>
        <dbReference type="EMBL" id="CAJ1388587.1"/>
    </source>
</evidence>
<comment type="caution">
    <text evidence="10">The sequence shown here is derived from an EMBL/GenBank/DDBJ whole genome shotgun (WGS) entry which is preliminary data.</text>
</comment>
<dbReference type="InterPro" id="IPR024079">
    <property type="entry name" value="MetalloPept_cat_dom_sf"/>
</dbReference>
<dbReference type="CDD" id="cd04280">
    <property type="entry name" value="ZnMc_astacin_like"/>
    <property type="match status" value="1"/>
</dbReference>
<dbReference type="PANTHER" id="PTHR10127">
    <property type="entry name" value="DISCOIDIN, CUB, EGF, LAMININ , AND ZINC METALLOPROTEASE DOMAIN CONTAINING"/>
    <property type="match status" value="1"/>
</dbReference>
<dbReference type="SUPFAM" id="SSF55486">
    <property type="entry name" value="Metalloproteases ('zincins'), catalytic domain"/>
    <property type="match status" value="1"/>
</dbReference>
<dbReference type="GO" id="GO:0004222">
    <property type="term" value="F:metalloendopeptidase activity"/>
    <property type="evidence" value="ECO:0007669"/>
    <property type="project" value="UniProtKB-UniRule"/>
</dbReference>
<dbReference type="SMART" id="SM00235">
    <property type="entry name" value="ZnMc"/>
    <property type="match status" value="1"/>
</dbReference>
<dbReference type="PANTHER" id="PTHR10127:SF780">
    <property type="entry name" value="METALLOENDOPEPTIDASE"/>
    <property type="match status" value="1"/>
</dbReference>
<dbReference type="Gene3D" id="3.40.390.10">
    <property type="entry name" value="Collagenase (Catalytic Domain)"/>
    <property type="match status" value="1"/>
</dbReference>
<evidence type="ECO:0000256" key="1">
    <source>
        <dbReference type="ARBA" id="ARBA00022670"/>
    </source>
</evidence>
<dbReference type="GO" id="GO:0006508">
    <property type="term" value="P:proteolysis"/>
    <property type="evidence" value="ECO:0007669"/>
    <property type="project" value="UniProtKB-KW"/>
</dbReference>
<feature type="domain" description="Peptidase M12A" evidence="9">
    <location>
        <begin position="181"/>
        <end position="396"/>
    </location>
</feature>
<evidence type="ECO:0000259" key="9">
    <source>
        <dbReference type="PROSITE" id="PS51864"/>
    </source>
</evidence>
<gene>
    <name evidence="10" type="ORF">EVOR1521_LOCUS14415</name>
</gene>
<keyword evidence="11" id="KW-1185">Reference proteome</keyword>
<keyword evidence="4 6" id="KW-0862">Zinc</keyword>
<organism evidence="10 11">
    <name type="scientific">Effrenium voratum</name>
    <dbReference type="NCBI Taxonomy" id="2562239"/>
    <lineage>
        <taxon>Eukaryota</taxon>
        <taxon>Sar</taxon>
        <taxon>Alveolata</taxon>
        <taxon>Dinophyceae</taxon>
        <taxon>Suessiales</taxon>
        <taxon>Symbiodiniaceae</taxon>
        <taxon>Effrenium</taxon>
    </lineage>
</organism>
<evidence type="ECO:0000313" key="11">
    <source>
        <dbReference type="Proteomes" id="UP001178507"/>
    </source>
</evidence>
<feature type="active site" evidence="6">
    <location>
        <position position="290"/>
    </location>
</feature>
<comment type="cofactor">
    <cofactor evidence="6 7">
        <name>Zn(2+)</name>
        <dbReference type="ChEBI" id="CHEBI:29105"/>
    </cofactor>
    <text evidence="6 7">Binds 1 zinc ion per subunit.</text>
</comment>
<evidence type="ECO:0000256" key="7">
    <source>
        <dbReference type="RuleBase" id="RU361183"/>
    </source>
</evidence>
<keyword evidence="2 6" id="KW-0479">Metal-binding</keyword>
<name>A0AA36N1G1_9DINO</name>
<accession>A0AA36N1G1</accession>
<dbReference type="AlphaFoldDB" id="A0AA36N1G1"/>
<proteinExistence type="predicted"/>
<keyword evidence="1 6" id="KW-0645">Protease</keyword>
<evidence type="ECO:0000256" key="4">
    <source>
        <dbReference type="ARBA" id="ARBA00022833"/>
    </source>
</evidence>
<keyword evidence="3 6" id="KW-0378">Hydrolase</keyword>
<evidence type="ECO:0000256" key="8">
    <source>
        <dbReference type="SAM" id="Phobius"/>
    </source>
</evidence>
<dbReference type="InterPro" id="IPR006026">
    <property type="entry name" value="Peptidase_Metallo"/>
</dbReference>
<evidence type="ECO:0000256" key="6">
    <source>
        <dbReference type="PROSITE-ProRule" id="PRU01211"/>
    </source>
</evidence>
<keyword evidence="8" id="KW-0472">Membrane</keyword>
<keyword evidence="8" id="KW-0812">Transmembrane</keyword>
<reference evidence="10" key="1">
    <citation type="submission" date="2023-08" db="EMBL/GenBank/DDBJ databases">
        <authorList>
            <person name="Chen Y."/>
            <person name="Shah S."/>
            <person name="Dougan E. K."/>
            <person name="Thang M."/>
            <person name="Chan C."/>
        </authorList>
    </citation>
    <scope>NUCLEOTIDE SEQUENCE</scope>
</reference>
<dbReference type="Pfam" id="PF01400">
    <property type="entry name" value="Astacin"/>
    <property type="match status" value="1"/>
</dbReference>
<dbReference type="Proteomes" id="UP001178507">
    <property type="component" value="Unassembled WGS sequence"/>
</dbReference>
<protein>
    <recommendedName>
        <fullName evidence="7">Metalloendopeptidase</fullName>
        <ecNumber evidence="7">3.4.24.-</ecNumber>
    </recommendedName>
</protein>
<dbReference type="EMBL" id="CAUJNA010001713">
    <property type="protein sequence ID" value="CAJ1388587.1"/>
    <property type="molecule type" value="Genomic_DNA"/>
</dbReference>
<feature type="binding site" evidence="6">
    <location>
        <position position="299"/>
    </location>
    <ligand>
        <name>Zn(2+)</name>
        <dbReference type="ChEBI" id="CHEBI:29105"/>
        <note>catalytic</note>
    </ligand>
</feature>
<evidence type="ECO:0000256" key="2">
    <source>
        <dbReference type="ARBA" id="ARBA00022723"/>
    </source>
</evidence>
<dbReference type="EC" id="3.4.24.-" evidence="7"/>
<dbReference type="GO" id="GO:0008270">
    <property type="term" value="F:zinc ion binding"/>
    <property type="evidence" value="ECO:0007669"/>
    <property type="project" value="UniProtKB-UniRule"/>
</dbReference>
<feature type="binding site" evidence="6">
    <location>
        <position position="289"/>
    </location>
    <ligand>
        <name>Zn(2+)</name>
        <dbReference type="ChEBI" id="CHEBI:29105"/>
        <note>catalytic</note>
    </ligand>
</feature>
<comment type="caution">
    <text evidence="6">Lacks conserved residue(s) required for the propagation of feature annotation.</text>
</comment>
<feature type="transmembrane region" description="Helical" evidence="8">
    <location>
        <begin position="410"/>
        <end position="432"/>
    </location>
</feature>
<sequence length="445" mass="47573">MYDSDTSDCWLLPEEVQLKEKSTSIAGPLGCLDADVKATEVKAETPAERSERVLGMLAKLAKLVAEGGVHQQVSPSMMEAAQALGEDLEKASDLAGHKYETIAEMLTVATMLMDDAESEAKFLDAANMLPSRGDLTWIMSKTTDTRKDPAEVDGDKLGLNETNIPSGGCFLGFLGQCGVGRADVSFGAGTPWTNAEVHYCFDRAISSVARTAVECAIGKIRRNVPGIHFIDVGYNKPGACNTAPAIFVQSSASGCYANIGMQGGFQTLLGNQVLNLQHPVCGDCGTATHEMLHALGMAHEQSRPDREQYVSILWQNIRSGMESQFQVYAGADTSQPYDVMSIMHYSSTAFTKNGQPTLLAKSQGCRIHGLQSCKAGGRGVMSQQDVGQLFNLYGCTSRTLCAPPTQGNSVIIIIVVVVVVAVVAGLAFFCLCSSSPRNGYTRQTQ</sequence>
<dbReference type="InterPro" id="IPR034035">
    <property type="entry name" value="Astacin-like_dom"/>
</dbReference>
<evidence type="ECO:0000256" key="5">
    <source>
        <dbReference type="ARBA" id="ARBA00023049"/>
    </source>
</evidence>
<keyword evidence="5 6" id="KW-0482">Metalloprotease</keyword>
<dbReference type="PROSITE" id="PS51864">
    <property type="entry name" value="ASTACIN"/>
    <property type="match status" value="1"/>
</dbReference>
<feature type="binding site" evidence="6">
    <location>
        <position position="293"/>
    </location>
    <ligand>
        <name>Zn(2+)</name>
        <dbReference type="ChEBI" id="CHEBI:29105"/>
        <note>catalytic</note>
    </ligand>
</feature>
<dbReference type="PRINTS" id="PR00480">
    <property type="entry name" value="ASTACIN"/>
</dbReference>
<evidence type="ECO:0000256" key="3">
    <source>
        <dbReference type="ARBA" id="ARBA00022801"/>
    </source>
</evidence>